<protein>
    <recommendedName>
        <fullName evidence="1">Probable sensor domain-containing protein</fullName>
    </recommendedName>
</protein>
<proteinExistence type="predicted"/>
<feature type="domain" description="Probable sensor" evidence="1">
    <location>
        <begin position="35"/>
        <end position="124"/>
    </location>
</feature>
<dbReference type="Gene3D" id="3.40.1700.10">
    <property type="entry name" value="DNA integrity scanning protein, DisA, N-terminal domain"/>
    <property type="match status" value="1"/>
</dbReference>
<dbReference type="InterPro" id="IPR048551">
    <property type="entry name" value="DACNV"/>
</dbReference>
<dbReference type="SUPFAM" id="SSF143597">
    <property type="entry name" value="YojJ-like"/>
    <property type="match status" value="1"/>
</dbReference>
<dbReference type="InterPro" id="IPR036888">
    <property type="entry name" value="DNA_integrity_DisA_N_sf"/>
</dbReference>
<name>A0ABY7TDF0_9SPHI</name>
<accession>A0ABY7TDF0</accession>
<dbReference type="Proteomes" id="UP001216139">
    <property type="component" value="Chromosome"/>
</dbReference>
<evidence type="ECO:0000313" key="3">
    <source>
        <dbReference type="Proteomes" id="UP001216139"/>
    </source>
</evidence>
<sequence>MLSEPSYLAARMVASTIESHFAKHLNEARKMGKRNLATQPPIHIIEAIIDAAFWASLQREEGHSPKISIALLHPDQADRPLRFGRKLRLTPHNLNKLSPAVENPGIHLAVWNDGDDMYIWGTTHGIPHICFVLEVIEPGLVVIKHSRVDGFGKFVNIAILKGDKIKIVDESNANTSGDFPDLMASLMGMPLPSYLSNSVNVWVELAASMRSHQRGGIVLVVPNNSDEWRKSIVKPISYPVEPPYTVVKELVEQDHSHRNKLEWQERLLQGIEIIGGFTAVDGATVVTQDHELLAFGAKIARATDNTIEEIVVTEPTIDSTACRMHPAQNGGTRHLAAAQFVYDQHDAIALVASQDGNFTIFAWNKKLEMVHAHRIDILLL</sequence>
<evidence type="ECO:0000313" key="2">
    <source>
        <dbReference type="EMBL" id="WCT14549.1"/>
    </source>
</evidence>
<reference evidence="2 3" key="1">
    <citation type="submission" date="2023-02" db="EMBL/GenBank/DDBJ databases">
        <title>Genome sequence of Mucilaginibacter jinjuensis strain KACC 16571.</title>
        <authorList>
            <person name="Kim S."/>
            <person name="Heo J."/>
            <person name="Kwon S.-W."/>
        </authorList>
    </citation>
    <scope>NUCLEOTIDE SEQUENCE [LARGE SCALE GENOMIC DNA]</scope>
    <source>
        <strain evidence="2 3">KACC 16571</strain>
    </source>
</reference>
<keyword evidence="3" id="KW-1185">Reference proteome</keyword>
<dbReference type="EMBL" id="CP117167">
    <property type="protein sequence ID" value="WCT14549.1"/>
    <property type="molecule type" value="Genomic_DNA"/>
</dbReference>
<gene>
    <name evidence="2" type="ORF">PQO05_11450</name>
</gene>
<evidence type="ECO:0000259" key="1">
    <source>
        <dbReference type="Pfam" id="PF21751"/>
    </source>
</evidence>
<organism evidence="2 3">
    <name type="scientific">Mucilaginibacter jinjuensis</name>
    <dbReference type="NCBI Taxonomy" id="1176721"/>
    <lineage>
        <taxon>Bacteria</taxon>
        <taxon>Pseudomonadati</taxon>
        <taxon>Bacteroidota</taxon>
        <taxon>Sphingobacteriia</taxon>
        <taxon>Sphingobacteriales</taxon>
        <taxon>Sphingobacteriaceae</taxon>
        <taxon>Mucilaginibacter</taxon>
    </lineage>
</organism>
<dbReference type="RefSeq" id="WP_273633047.1">
    <property type="nucleotide sequence ID" value="NZ_CP117167.1"/>
</dbReference>
<dbReference type="Pfam" id="PF21751">
    <property type="entry name" value="DACNV"/>
    <property type="match status" value="1"/>
</dbReference>